<feature type="transmembrane region" description="Helical" evidence="8">
    <location>
        <begin position="75"/>
        <end position="95"/>
    </location>
</feature>
<dbReference type="KEGG" id="acab:QRX50_39130"/>
<keyword evidence="4" id="KW-0997">Cell inner membrane</keyword>
<feature type="transmembrane region" description="Helical" evidence="8">
    <location>
        <begin position="238"/>
        <end position="257"/>
    </location>
</feature>
<evidence type="ECO:0000259" key="9">
    <source>
        <dbReference type="PROSITE" id="PS50928"/>
    </source>
</evidence>
<evidence type="ECO:0000313" key="10">
    <source>
        <dbReference type="EMBL" id="WIX77362.1"/>
    </source>
</evidence>
<evidence type="ECO:0000256" key="7">
    <source>
        <dbReference type="ARBA" id="ARBA00023136"/>
    </source>
</evidence>
<sequence length="266" mass="27652">MRRAGERRRAGTILFGVVIAVIVVFALAPLAVAIGSSVTETGYLTFPPQGFTLKWFAAAADDPKFLEALWTSLELAATTTVLSVVAGVLASYAIVRRPGAVTGALEQVLLSPILLPGVVLGLGILFALSLSGWLGTFPGGLLAHVIIASPFVTRSVLAGLRRLDPALEEASRSLGAGALRTFGRIVLPSLRGAIVGGAVFAFVISFDEAVVTLFLTGSGFTTLPITIFTYVQYSNNPTIAAVSTVIVLVSALLVGLVTRGGTQDER</sequence>
<evidence type="ECO:0000256" key="5">
    <source>
        <dbReference type="ARBA" id="ARBA00022692"/>
    </source>
</evidence>
<proteinExistence type="inferred from homology"/>
<dbReference type="Gene3D" id="1.10.3720.10">
    <property type="entry name" value="MetI-like"/>
    <property type="match status" value="1"/>
</dbReference>
<feature type="transmembrane region" description="Helical" evidence="8">
    <location>
        <begin position="12"/>
        <end position="34"/>
    </location>
</feature>
<evidence type="ECO:0000256" key="6">
    <source>
        <dbReference type="ARBA" id="ARBA00022989"/>
    </source>
</evidence>
<keyword evidence="5 8" id="KW-0812">Transmembrane</keyword>
<dbReference type="AlphaFoldDB" id="A0A9Y2IC51"/>
<keyword evidence="7 8" id="KW-0472">Membrane</keyword>
<keyword evidence="3" id="KW-1003">Cell membrane</keyword>
<dbReference type="PANTHER" id="PTHR43357:SF4">
    <property type="entry name" value="INNER MEMBRANE ABC TRANSPORTER PERMEASE PROTEIN YDCV"/>
    <property type="match status" value="1"/>
</dbReference>
<dbReference type="GO" id="GO:0005886">
    <property type="term" value="C:plasma membrane"/>
    <property type="evidence" value="ECO:0007669"/>
    <property type="project" value="UniProtKB-SubCell"/>
</dbReference>
<dbReference type="Proteomes" id="UP001236014">
    <property type="component" value="Chromosome"/>
</dbReference>
<dbReference type="RefSeq" id="WP_285968103.1">
    <property type="nucleotide sequence ID" value="NZ_CP127294.1"/>
</dbReference>
<dbReference type="EMBL" id="CP127294">
    <property type="protein sequence ID" value="WIX77362.1"/>
    <property type="molecule type" value="Genomic_DNA"/>
</dbReference>
<feature type="domain" description="ABC transmembrane type-1" evidence="9">
    <location>
        <begin position="69"/>
        <end position="258"/>
    </location>
</feature>
<accession>A0A9Y2IC51</accession>
<evidence type="ECO:0000256" key="1">
    <source>
        <dbReference type="ARBA" id="ARBA00004429"/>
    </source>
</evidence>
<name>A0A9Y2IC51_9PSEU</name>
<protein>
    <submittedName>
        <fullName evidence="10">ABC transporter permease</fullName>
    </submittedName>
</protein>
<keyword evidence="2 8" id="KW-0813">Transport</keyword>
<feature type="transmembrane region" description="Helical" evidence="8">
    <location>
        <begin position="141"/>
        <end position="160"/>
    </location>
</feature>
<gene>
    <name evidence="10" type="ORF">QRX50_39130</name>
</gene>
<comment type="subcellular location">
    <subcellularLocation>
        <location evidence="1">Cell inner membrane</location>
        <topology evidence="1">Multi-pass membrane protein</topology>
    </subcellularLocation>
    <subcellularLocation>
        <location evidence="8">Cell membrane</location>
        <topology evidence="8">Multi-pass membrane protein</topology>
    </subcellularLocation>
</comment>
<evidence type="ECO:0000256" key="8">
    <source>
        <dbReference type="RuleBase" id="RU363032"/>
    </source>
</evidence>
<dbReference type="CDD" id="cd06261">
    <property type="entry name" value="TM_PBP2"/>
    <property type="match status" value="1"/>
</dbReference>
<reference evidence="10 11" key="1">
    <citation type="submission" date="2023-06" db="EMBL/GenBank/DDBJ databases">
        <authorList>
            <person name="Oyuntsetseg B."/>
            <person name="Kim S.B."/>
        </authorList>
    </citation>
    <scope>NUCLEOTIDE SEQUENCE [LARGE SCALE GENOMIC DNA]</scope>
    <source>
        <strain evidence="10 11">2-15</strain>
    </source>
</reference>
<dbReference type="InterPro" id="IPR000515">
    <property type="entry name" value="MetI-like"/>
</dbReference>
<feature type="transmembrane region" description="Helical" evidence="8">
    <location>
        <begin position="181"/>
        <end position="204"/>
    </location>
</feature>
<evidence type="ECO:0000256" key="4">
    <source>
        <dbReference type="ARBA" id="ARBA00022519"/>
    </source>
</evidence>
<dbReference type="Pfam" id="PF00528">
    <property type="entry name" value="BPD_transp_1"/>
    <property type="match status" value="1"/>
</dbReference>
<organism evidence="10 11">
    <name type="scientific">Amycolatopsis carbonis</name>
    <dbReference type="NCBI Taxonomy" id="715471"/>
    <lineage>
        <taxon>Bacteria</taxon>
        <taxon>Bacillati</taxon>
        <taxon>Actinomycetota</taxon>
        <taxon>Actinomycetes</taxon>
        <taxon>Pseudonocardiales</taxon>
        <taxon>Pseudonocardiaceae</taxon>
        <taxon>Amycolatopsis</taxon>
    </lineage>
</organism>
<dbReference type="SUPFAM" id="SSF161098">
    <property type="entry name" value="MetI-like"/>
    <property type="match status" value="1"/>
</dbReference>
<dbReference type="InterPro" id="IPR035906">
    <property type="entry name" value="MetI-like_sf"/>
</dbReference>
<keyword evidence="6 8" id="KW-1133">Transmembrane helix</keyword>
<dbReference type="GO" id="GO:0055085">
    <property type="term" value="P:transmembrane transport"/>
    <property type="evidence" value="ECO:0007669"/>
    <property type="project" value="InterPro"/>
</dbReference>
<evidence type="ECO:0000256" key="3">
    <source>
        <dbReference type="ARBA" id="ARBA00022475"/>
    </source>
</evidence>
<feature type="transmembrane region" description="Helical" evidence="8">
    <location>
        <begin position="210"/>
        <end position="231"/>
    </location>
</feature>
<dbReference type="PROSITE" id="PS50928">
    <property type="entry name" value="ABC_TM1"/>
    <property type="match status" value="1"/>
</dbReference>
<keyword evidence="11" id="KW-1185">Reference proteome</keyword>
<evidence type="ECO:0000256" key="2">
    <source>
        <dbReference type="ARBA" id="ARBA00022448"/>
    </source>
</evidence>
<feature type="transmembrane region" description="Helical" evidence="8">
    <location>
        <begin position="107"/>
        <end position="129"/>
    </location>
</feature>
<dbReference type="PANTHER" id="PTHR43357">
    <property type="entry name" value="INNER MEMBRANE ABC TRANSPORTER PERMEASE PROTEIN YDCV"/>
    <property type="match status" value="1"/>
</dbReference>
<evidence type="ECO:0000313" key="11">
    <source>
        <dbReference type="Proteomes" id="UP001236014"/>
    </source>
</evidence>
<comment type="similarity">
    <text evidence="8">Belongs to the binding-protein-dependent transport system permease family.</text>
</comment>